<keyword evidence="5 14" id="KW-0479">Metal-binding</keyword>
<evidence type="ECO:0000256" key="13">
    <source>
        <dbReference type="ARBA" id="ARBA00049940"/>
    </source>
</evidence>
<evidence type="ECO:0000256" key="12">
    <source>
        <dbReference type="ARBA" id="ARBA00035585"/>
    </source>
</evidence>
<evidence type="ECO:0000256" key="14">
    <source>
        <dbReference type="HAMAP-Rule" id="MF_00454"/>
    </source>
</evidence>
<sequence length="121" mass="13478">MQYLFIFIGGAVGALLRYQLSFLPYWYELPIGTLCANIIGAFFMGFLTPLSLRIFNRYPYLKKAITTGCLGALTTFSTLQFEIFSLFQAGAWLTSFIYVFISALLGVISCGLGFKLGVDRP</sequence>
<keyword evidence="4 14" id="KW-0812">Transmembrane</keyword>
<evidence type="ECO:0000256" key="5">
    <source>
        <dbReference type="ARBA" id="ARBA00022723"/>
    </source>
</evidence>
<feature type="transmembrane region" description="Helical" evidence="14">
    <location>
        <begin position="96"/>
        <end position="118"/>
    </location>
</feature>
<evidence type="ECO:0000313" key="16">
    <source>
        <dbReference type="Proteomes" id="UP001197626"/>
    </source>
</evidence>
<evidence type="ECO:0000256" key="9">
    <source>
        <dbReference type="ARBA" id="ARBA00023136"/>
    </source>
</evidence>
<accession>A0ABY3PFB9</accession>
<dbReference type="RefSeq" id="WP_229293378.1">
    <property type="nucleotide sequence ID" value="NZ_CP086654.1"/>
</dbReference>
<keyword evidence="16" id="KW-1185">Reference proteome</keyword>
<evidence type="ECO:0000313" key="15">
    <source>
        <dbReference type="EMBL" id="UEX90898.1"/>
    </source>
</evidence>
<dbReference type="Proteomes" id="UP001197626">
    <property type="component" value="Chromosome"/>
</dbReference>
<evidence type="ECO:0000256" key="7">
    <source>
        <dbReference type="ARBA" id="ARBA00023053"/>
    </source>
</evidence>
<comment type="similarity">
    <text evidence="11 14">Belongs to the fluoride channel Fluc/FEX (TC 1.A.43) family.</text>
</comment>
<evidence type="ECO:0000256" key="10">
    <source>
        <dbReference type="ARBA" id="ARBA00023303"/>
    </source>
</evidence>
<dbReference type="EMBL" id="CP086654">
    <property type="protein sequence ID" value="UEX90898.1"/>
    <property type="molecule type" value="Genomic_DNA"/>
</dbReference>
<dbReference type="HAMAP" id="MF_00454">
    <property type="entry name" value="FluC"/>
    <property type="match status" value="1"/>
</dbReference>
<keyword evidence="2 14" id="KW-0813">Transport</keyword>
<dbReference type="InterPro" id="IPR003691">
    <property type="entry name" value="FluC"/>
</dbReference>
<comment type="activity regulation">
    <text evidence="14">Na(+) is not transported, but it plays an essential structural role and its presence is essential for fluoride channel function.</text>
</comment>
<keyword evidence="9 14" id="KW-0472">Membrane</keyword>
<dbReference type="PANTHER" id="PTHR28259">
    <property type="entry name" value="FLUORIDE EXPORT PROTEIN 1-RELATED"/>
    <property type="match status" value="1"/>
</dbReference>
<comment type="function">
    <text evidence="13 14">Fluoride-specific ion channel. Important for reducing fluoride concentration in the cell, thus reducing its toxicity.</text>
</comment>
<dbReference type="NCBIfam" id="NF010797">
    <property type="entry name" value="PRK14201.1"/>
    <property type="match status" value="1"/>
</dbReference>
<dbReference type="PANTHER" id="PTHR28259:SF16">
    <property type="entry name" value="FLUORIDE-SPECIFIC ION CHANNEL FLUC 2"/>
    <property type="match status" value="1"/>
</dbReference>
<evidence type="ECO:0000256" key="3">
    <source>
        <dbReference type="ARBA" id="ARBA00022475"/>
    </source>
</evidence>
<keyword evidence="10 14" id="KW-0407">Ion channel</keyword>
<keyword evidence="6 14" id="KW-1133">Transmembrane helix</keyword>
<comment type="subcellular location">
    <subcellularLocation>
        <location evidence="1 14">Cell membrane</location>
        <topology evidence="1 14">Multi-pass membrane protein</topology>
    </subcellularLocation>
</comment>
<feature type="transmembrane region" description="Helical" evidence="14">
    <location>
        <begin position="64"/>
        <end position="84"/>
    </location>
</feature>
<keyword evidence="7 14" id="KW-0915">Sodium</keyword>
<feature type="transmembrane region" description="Helical" evidence="14">
    <location>
        <begin position="31"/>
        <end position="52"/>
    </location>
</feature>
<comment type="catalytic activity">
    <reaction evidence="12">
        <text>fluoride(in) = fluoride(out)</text>
        <dbReference type="Rhea" id="RHEA:76159"/>
        <dbReference type="ChEBI" id="CHEBI:17051"/>
    </reaction>
    <physiologicalReaction direction="left-to-right" evidence="12">
        <dbReference type="Rhea" id="RHEA:76160"/>
    </physiologicalReaction>
</comment>
<evidence type="ECO:0000256" key="4">
    <source>
        <dbReference type="ARBA" id="ARBA00022692"/>
    </source>
</evidence>
<evidence type="ECO:0000256" key="6">
    <source>
        <dbReference type="ARBA" id="ARBA00022989"/>
    </source>
</evidence>
<feature type="binding site" evidence="14">
    <location>
        <position position="71"/>
    </location>
    <ligand>
        <name>Na(+)</name>
        <dbReference type="ChEBI" id="CHEBI:29101"/>
        <note>structural</note>
    </ligand>
</feature>
<reference evidence="15 16" key="1">
    <citation type="journal article" date="2022" name="Pathogens">
        <title>Staphylococcus ratti sp. nov. Isolated from a Lab Rat.</title>
        <authorList>
            <person name="Kovarovic V."/>
            <person name="Sedlacek I."/>
            <person name="Petras P."/>
            <person name="Kralova S."/>
            <person name="Maslanova I."/>
            <person name="Svec P."/>
            <person name="Neumann-Schaal M."/>
            <person name="Botka T."/>
            <person name="Gelbicova T."/>
            <person name="Stankova E."/>
            <person name="Doskar J."/>
            <person name="Pantucek R."/>
        </authorList>
    </citation>
    <scope>NUCLEOTIDE SEQUENCE [LARGE SCALE GENOMIC DNA]</scope>
    <source>
        <strain evidence="15 16">CCM 9025</strain>
    </source>
</reference>
<gene>
    <name evidence="14 15" type="primary">crcB</name>
    <name evidence="14" type="synonym">fluC</name>
    <name evidence="15" type="ORF">LN051_04585</name>
</gene>
<evidence type="ECO:0000256" key="1">
    <source>
        <dbReference type="ARBA" id="ARBA00004651"/>
    </source>
</evidence>
<organism evidence="15 16">
    <name type="scientific">Staphylococcus ratti</name>
    <dbReference type="NCBI Taxonomy" id="2892440"/>
    <lineage>
        <taxon>Bacteria</taxon>
        <taxon>Bacillati</taxon>
        <taxon>Bacillota</taxon>
        <taxon>Bacilli</taxon>
        <taxon>Bacillales</taxon>
        <taxon>Staphylococcaceae</taxon>
        <taxon>Staphylococcus</taxon>
    </lineage>
</organism>
<evidence type="ECO:0000256" key="11">
    <source>
        <dbReference type="ARBA" id="ARBA00035120"/>
    </source>
</evidence>
<proteinExistence type="inferred from homology"/>
<feature type="binding site" evidence="14">
    <location>
        <position position="74"/>
    </location>
    <ligand>
        <name>Na(+)</name>
        <dbReference type="ChEBI" id="CHEBI:29101"/>
        <note>structural</note>
    </ligand>
</feature>
<dbReference type="Pfam" id="PF02537">
    <property type="entry name" value="CRCB"/>
    <property type="match status" value="1"/>
</dbReference>
<keyword evidence="3 14" id="KW-1003">Cell membrane</keyword>
<evidence type="ECO:0000256" key="2">
    <source>
        <dbReference type="ARBA" id="ARBA00022448"/>
    </source>
</evidence>
<evidence type="ECO:0000256" key="8">
    <source>
        <dbReference type="ARBA" id="ARBA00023065"/>
    </source>
</evidence>
<protein>
    <recommendedName>
        <fullName evidence="14">Fluoride-specific ion channel FluC</fullName>
    </recommendedName>
</protein>
<keyword evidence="8 14" id="KW-0406">Ion transport</keyword>
<name>A0ABY3PFB9_9STAP</name>